<evidence type="ECO:0000256" key="1">
    <source>
        <dbReference type="ARBA" id="ARBA00001947"/>
    </source>
</evidence>
<dbReference type="CDD" id="cd06251">
    <property type="entry name" value="M14_ASTE_ASPA-like"/>
    <property type="match status" value="1"/>
</dbReference>
<dbReference type="Pfam" id="PF24827">
    <property type="entry name" value="AstE_AspA_cat"/>
    <property type="match status" value="1"/>
</dbReference>
<evidence type="ECO:0000313" key="8">
    <source>
        <dbReference type="Proteomes" id="UP001224392"/>
    </source>
</evidence>
<evidence type="ECO:0000313" key="7">
    <source>
        <dbReference type="EMBL" id="GMG85985.1"/>
    </source>
</evidence>
<comment type="cofactor">
    <cofactor evidence="1">
        <name>Zn(2+)</name>
        <dbReference type="ChEBI" id="CHEBI:29105"/>
    </cofactor>
</comment>
<evidence type="ECO:0000256" key="3">
    <source>
        <dbReference type="ARBA" id="ARBA00022801"/>
    </source>
</evidence>
<keyword evidence="3" id="KW-0378">Hydrolase</keyword>
<reference evidence="7 8" key="1">
    <citation type="submission" date="2023-04" db="EMBL/GenBank/DDBJ databases">
        <title>Marinobulbifer ophiurae gen. nov., sp. Nov., isolate from tissue of brittle star Ophioplocus japonicus.</title>
        <authorList>
            <person name="Kawano K."/>
            <person name="Sawayama S."/>
            <person name="Nakagawa S."/>
        </authorList>
    </citation>
    <scope>NUCLEOTIDE SEQUENCE [LARGE SCALE GENOMIC DNA]</scope>
    <source>
        <strain evidence="7 8">NKW57</strain>
    </source>
</reference>
<dbReference type="Gene3D" id="3.40.630.10">
    <property type="entry name" value="Zn peptidases"/>
    <property type="match status" value="1"/>
</dbReference>
<dbReference type="PANTHER" id="PTHR37326:SF2">
    <property type="entry name" value="SUCCINYLGLUTAMATE DESUCCINYLASE_ASPARTOACYLASE FAMILY PROTEIN"/>
    <property type="match status" value="1"/>
</dbReference>
<feature type="region of interest" description="Disordered" evidence="5">
    <location>
        <begin position="435"/>
        <end position="481"/>
    </location>
</feature>
<sequence>MLLATSAGHAGNPSAAAGQTPATEANAKTQAGAKAQAQSQEAPKPQSEEAAEQPATPAQAGAKAQTQAQKGTTEGLPKAQNIDLQEPIQGAELVAPDGTTADAAPAVEATPDDLVGAQPFVLLGREVPPATSTRLAWAPSQSFEGIYAATPVLVVHGKKPGPVLCLTAAIHGDELNGIETVRRVLYNLDPNKLAGTVVGVPIVNLQGFHRHSRYLSDRRDLNRFFPGDPDGSSASRIAHSFFHEVISHCDALVDLHTGSYYRTNLPQLRADLTNPGVVALTKGFGATVVLHSEGAEGTLRRAAVNQGIPAVTLEAGASMLLDETSVEHSSKAIQTLLNHMEMVSKFRLWGDPEPVYYTSTWQRAPMGGVIFSEVALGESVSKGDLLGTITNPITNVRTEIHSAYDGRVLGMALNQFVQPGFAAYHIGIRAPEEKVPAPAAAADSNASGQVSPAAEPLPDTEVPSDEQPDAPDSGDDAFEDG</sequence>
<feature type="domain" description="Succinylglutamate desuccinylase/Aspartoacylase catalytic" evidence="6">
    <location>
        <begin position="160"/>
        <end position="339"/>
    </location>
</feature>
<dbReference type="SUPFAM" id="SSF53187">
    <property type="entry name" value="Zn-dependent exopeptidases"/>
    <property type="match status" value="1"/>
</dbReference>
<feature type="compositionally biased region" description="Low complexity" evidence="5">
    <location>
        <begin position="52"/>
        <end position="73"/>
    </location>
</feature>
<comment type="caution">
    <text evidence="7">The sequence shown here is derived from an EMBL/GenBank/DDBJ whole genome shotgun (WGS) entry which is preliminary data.</text>
</comment>
<evidence type="ECO:0000256" key="4">
    <source>
        <dbReference type="ARBA" id="ARBA00022833"/>
    </source>
</evidence>
<keyword evidence="8" id="KW-1185">Reference proteome</keyword>
<keyword evidence="4" id="KW-0862">Zinc</keyword>
<feature type="compositionally biased region" description="Low complexity" evidence="5">
    <location>
        <begin position="25"/>
        <end position="45"/>
    </location>
</feature>
<dbReference type="Proteomes" id="UP001224392">
    <property type="component" value="Unassembled WGS sequence"/>
</dbReference>
<feature type="compositionally biased region" description="Acidic residues" evidence="5">
    <location>
        <begin position="462"/>
        <end position="481"/>
    </location>
</feature>
<protein>
    <recommendedName>
        <fullName evidence="6">Succinylglutamate desuccinylase/Aspartoacylase catalytic domain-containing protein</fullName>
    </recommendedName>
</protein>
<organism evidence="7 8">
    <name type="scientific">Biformimicrobium ophioploci</name>
    <dbReference type="NCBI Taxonomy" id="3036711"/>
    <lineage>
        <taxon>Bacteria</taxon>
        <taxon>Pseudomonadati</taxon>
        <taxon>Pseudomonadota</taxon>
        <taxon>Gammaproteobacteria</taxon>
        <taxon>Cellvibrionales</taxon>
        <taxon>Microbulbiferaceae</taxon>
        <taxon>Biformimicrobium</taxon>
    </lineage>
</organism>
<dbReference type="InterPro" id="IPR055438">
    <property type="entry name" value="AstE_AspA_cat"/>
</dbReference>
<gene>
    <name evidence="7" type="ORF">MNKW57_03060</name>
</gene>
<evidence type="ECO:0000256" key="5">
    <source>
        <dbReference type="SAM" id="MobiDB-lite"/>
    </source>
</evidence>
<dbReference type="PANTHER" id="PTHR37326">
    <property type="entry name" value="BLL3975 PROTEIN"/>
    <property type="match status" value="1"/>
</dbReference>
<accession>A0ABQ6LV79</accession>
<name>A0ABQ6LV79_9GAMM</name>
<dbReference type="InterPro" id="IPR053138">
    <property type="entry name" value="N-alpha-Ac-DABA_deacetylase"/>
</dbReference>
<keyword evidence="2" id="KW-0479">Metal-binding</keyword>
<evidence type="ECO:0000256" key="2">
    <source>
        <dbReference type="ARBA" id="ARBA00022723"/>
    </source>
</evidence>
<feature type="region of interest" description="Disordered" evidence="5">
    <location>
        <begin position="1"/>
        <end position="81"/>
    </location>
</feature>
<evidence type="ECO:0000259" key="6">
    <source>
        <dbReference type="Pfam" id="PF24827"/>
    </source>
</evidence>
<dbReference type="EMBL" id="BSYJ01000001">
    <property type="protein sequence ID" value="GMG85985.1"/>
    <property type="molecule type" value="Genomic_DNA"/>
</dbReference>
<proteinExistence type="predicted"/>